<dbReference type="AlphaFoldDB" id="R7V7F5"/>
<accession>R7V7F5</accession>
<dbReference type="EMBL" id="AMQN01018566">
    <property type="status" value="NOT_ANNOTATED_CDS"/>
    <property type="molecule type" value="Genomic_DNA"/>
</dbReference>
<dbReference type="EnsemblMetazoa" id="CapteT222077">
    <property type="protein sequence ID" value="CapteP222077"/>
    <property type="gene ID" value="CapteG222077"/>
</dbReference>
<reference evidence="2" key="3">
    <citation type="submission" date="2015-06" db="UniProtKB">
        <authorList>
            <consortium name="EnsemblMetazoa"/>
        </authorList>
    </citation>
    <scope>IDENTIFICATION</scope>
</reference>
<reference evidence="3" key="1">
    <citation type="submission" date="2012-12" db="EMBL/GenBank/DDBJ databases">
        <authorList>
            <person name="Hellsten U."/>
            <person name="Grimwood J."/>
            <person name="Chapman J.A."/>
            <person name="Shapiro H."/>
            <person name="Aerts A."/>
            <person name="Otillar R.P."/>
            <person name="Terry A.Y."/>
            <person name="Boore J.L."/>
            <person name="Simakov O."/>
            <person name="Marletaz F."/>
            <person name="Cho S.-J."/>
            <person name="Edsinger-Gonzales E."/>
            <person name="Havlak P."/>
            <person name="Kuo D.-H."/>
            <person name="Larsson T."/>
            <person name="Lv J."/>
            <person name="Arendt D."/>
            <person name="Savage R."/>
            <person name="Osoegawa K."/>
            <person name="de Jong P."/>
            <person name="Lindberg D.R."/>
            <person name="Seaver E.C."/>
            <person name="Weisblat D.A."/>
            <person name="Putnam N.H."/>
            <person name="Grigoriev I.V."/>
            <person name="Rokhsar D.S."/>
        </authorList>
    </citation>
    <scope>NUCLEOTIDE SEQUENCE</scope>
    <source>
        <strain evidence="3">I ESC-2004</strain>
    </source>
</reference>
<reference evidence="1 3" key="2">
    <citation type="journal article" date="2013" name="Nature">
        <title>Insights into bilaterian evolution from three spiralian genomes.</title>
        <authorList>
            <person name="Simakov O."/>
            <person name="Marletaz F."/>
            <person name="Cho S.J."/>
            <person name="Edsinger-Gonzales E."/>
            <person name="Havlak P."/>
            <person name="Hellsten U."/>
            <person name="Kuo D.H."/>
            <person name="Larsson T."/>
            <person name="Lv J."/>
            <person name="Arendt D."/>
            <person name="Savage R."/>
            <person name="Osoegawa K."/>
            <person name="de Jong P."/>
            <person name="Grimwood J."/>
            <person name="Chapman J.A."/>
            <person name="Shapiro H."/>
            <person name="Aerts A."/>
            <person name="Otillar R.P."/>
            <person name="Terry A.Y."/>
            <person name="Boore J.L."/>
            <person name="Grigoriev I.V."/>
            <person name="Lindberg D.R."/>
            <person name="Seaver E.C."/>
            <person name="Weisblat D.A."/>
            <person name="Putnam N.H."/>
            <person name="Rokhsar D.S."/>
        </authorList>
    </citation>
    <scope>NUCLEOTIDE SEQUENCE</scope>
    <source>
        <strain evidence="1 3">I ESC-2004</strain>
    </source>
</reference>
<protein>
    <submittedName>
        <fullName evidence="1 2">Uncharacterized protein</fullName>
    </submittedName>
</protein>
<name>R7V7F5_CAPTE</name>
<evidence type="ECO:0000313" key="1">
    <source>
        <dbReference type="EMBL" id="ELU14407.1"/>
    </source>
</evidence>
<sequence>MVNIQTLDHHAYFRCARDSPGQESRVLDNPHFRSSLAGLTHYTKVLRLFFCKKGDSPIPPVVLPIASKVFHVEHCVSCEQVRLGSRQYFNQLPLAMHREVLCRVNEWLAHNDVDLVGAETVKLTTSHTKSSYSANETHFQSCGQGSAFSLYALRLYVRCSSIVHQATDFCPEPKTIRLTESNCTIL</sequence>
<dbReference type="EMBL" id="KB294533">
    <property type="protein sequence ID" value="ELU14407.1"/>
    <property type="molecule type" value="Genomic_DNA"/>
</dbReference>
<dbReference type="Proteomes" id="UP000014760">
    <property type="component" value="Unassembled WGS sequence"/>
</dbReference>
<keyword evidence="3" id="KW-1185">Reference proteome</keyword>
<dbReference type="HOGENOM" id="CLU_1455739_0_0_1"/>
<evidence type="ECO:0000313" key="2">
    <source>
        <dbReference type="EnsemblMetazoa" id="CapteP222077"/>
    </source>
</evidence>
<gene>
    <name evidence="1" type="ORF">CAPTEDRAFT_222077</name>
</gene>
<organism evidence="1">
    <name type="scientific">Capitella teleta</name>
    <name type="common">Polychaete worm</name>
    <dbReference type="NCBI Taxonomy" id="283909"/>
    <lineage>
        <taxon>Eukaryota</taxon>
        <taxon>Metazoa</taxon>
        <taxon>Spiralia</taxon>
        <taxon>Lophotrochozoa</taxon>
        <taxon>Annelida</taxon>
        <taxon>Polychaeta</taxon>
        <taxon>Sedentaria</taxon>
        <taxon>Scolecida</taxon>
        <taxon>Capitellidae</taxon>
        <taxon>Capitella</taxon>
    </lineage>
</organism>
<evidence type="ECO:0000313" key="3">
    <source>
        <dbReference type="Proteomes" id="UP000014760"/>
    </source>
</evidence>
<proteinExistence type="predicted"/>